<keyword evidence="11" id="KW-1185">Reference proteome</keyword>
<dbReference type="InterPro" id="IPR004610">
    <property type="entry name" value="RecJ"/>
</dbReference>
<gene>
    <name evidence="10" type="primary">recJ</name>
    <name evidence="10" type="ORF">GZH47_27680</name>
</gene>
<dbReference type="Pfam" id="PF01368">
    <property type="entry name" value="DHH"/>
    <property type="match status" value="1"/>
</dbReference>
<feature type="domain" description="DHHA1" evidence="7">
    <location>
        <begin position="354"/>
        <end position="444"/>
    </location>
</feature>
<keyword evidence="4" id="KW-0378">Hydrolase</keyword>
<dbReference type="InterPro" id="IPR018779">
    <property type="entry name" value="RecJ_C"/>
</dbReference>
<dbReference type="InterPro" id="IPR003156">
    <property type="entry name" value="DHHA1_dom"/>
</dbReference>
<organism evidence="10 11">
    <name type="scientific">Paenibacillus rhizovicinus</name>
    <dbReference type="NCBI Taxonomy" id="2704463"/>
    <lineage>
        <taxon>Bacteria</taxon>
        <taxon>Bacillati</taxon>
        <taxon>Bacillota</taxon>
        <taxon>Bacilli</taxon>
        <taxon>Bacillales</taxon>
        <taxon>Paenibacillaceae</taxon>
        <taxon>Paenibacillus</taxon>
    </lineage>
</organism>
<dbReference type="AlphaFoldDB" id="A0A6C0P701"/>
<dbReference type="InterPro" id="IPR038763">
    <property type="entry name" value="DHH_sf"/>
</dbReference>
<dbReference type="GO" id="GO:0008409">
    <property type="term" value="F:5'-3' exonuclease activity"/>
    <property type="evidence" value="ECO:0007669"/>
    <property type="project" value="InterPro"/>
</dbReference>
<sequence length="806" mass="87612">MLQSKTRWNLASLDVEGEARAAVLARSLSLSPLVARLLVQRGYDRVEEARQFLNGGIECLHDPFLLKDMKTAADRISLARQRGERVRIYGDYDADGVSSTTLMTYLFQRLELNFDHYIPHRTLEGYGLNKKALEAAAEKGVTLIVTVDTGISAVEEIAYAAELGIDVVVTDHHEPPHVLPAAHAIVNPKQEDCGYPFKGLAGVGVAFKLATALLGEPPLEWTDVVALGTIADLMPLTDENRVLVRFGLEQLRQTDKPGFRALAEVGGVDLPALLATHIAFSMAPRINAAGRLDHANAAVELLTAATDEAAAAGAIRLDALNKERQGIVEDIVLQAQAMWDAKCEAAKEAGEPQPSVIVLAGEGWNAGVVGIVASKMIEKHYKPTIILGMDAETGKCKGSARSIEGYDLHAALTECEEWLDHYGGHQAAAGMTLHRDNLAPFEAKLSSLADAWLQEDDWVPKLTIDLSCKMEDATLKVREQLSKLEPFGAGNAAPKLLLTGITLADRKTMGKERTHLKLALAGQGKMLDAIGFGYGHLAERLTFGAEVEVVGELTINEWNGQRKAQFMLSDLRVPHIQLFDKRNDPECETFASLGRLLGSSGIAQSQGIVLVPNAPWMEAAGQSEHFRLPPGFQLLTYEALIGQYIQGRHLIVIGKPASAEQLSSAVAACSGLEAVHLLYSIDKEQAEFPAREDFGQLYQLLRRECPLPEAGSRQALAARLNRSAQSVDLMLGVFEELEFIACENETIALSAVTGKKELSLSRKYRDGSRMAESNAILSLPAKQLSDWLTVQSSITQNEHNEGVVHS</sequence>
<accession>A0A6C0P701</accession>
<evidence type="ECO:0000256" key="4">
    <source>
        <dbReference type="ARBA" id="ARBA00022801"/>
    </source>
</evidence>
<dbReference type="InterPro" id="IPR001667">
    <property type="entry name" value="DDH_dom"/>
</dbReference>
<dbReference type="GO" id="GO:0003676">
    <property type="term" value="F:nucleic acid binding"/>
    <property type="evidence" value="ECO:0007669"/>
    <property type="project" value="InterPro"/>
</dbReference>
<dbReference type="GO" id="GO:0006310">
    <property type="term" value="P:DNA recombination"/>
    <property type="evidence" value="ECO:0007669"/>
    <property type="project" value="InterPro"/>
</dbReference>
<dbReference type="Pfam" id="PF17768">
    <property type="entry name" value="RecJ_OB"/>
    <property type="match status" value="1"/>
</dbReference>
<comment type="similarity">
    <text evidence="1">Belongs to the RecJ family.</text>
</comment>
<dbReference type="Proteomes" id="UP000479114">
    <property type="component" value="Chromosome"/>
</dbReference>
<dbReference type="Pfam" id="PF10141">
    <property type="entry name" value="ssDNA-exonuc_C"/>
    <property type="match status" value="1"/>
</dbReference>
<evidence type="ECO:0000256" key="3">
    <source>
        <dbReference type="ARBA" id="ARBA00022722"/>
    </source>
</evidence>
<feature type="domain" description="RecJ OB" evidence="9">
    <location>
        <begin position="464"/>
        <end position="570"/>
    </location>
</feature>
<evidence type="ECO:0000256" key="1">
    <source>
        <dbReference type="ARBA" id="ARBA00005915"/>
    </source>
</evidence>
<dbReference type="RefSeq" id="WP_162644198.1">
    <property type="nucleotide sequence ID" value="NZ_CP048286.1"/>
</dbReference>
<dbReference type="Pfam" id="PF02272">
    <property type="entry name" value="DHHA1"/>
    <property type="match status" value="1"/>
</dbReference>
<dbReference type="NCBIfam" id="TIGR00644">
    <property type="entry name" value="recJ"/>
    <property type="match status" value="1"/>
</dbReference>
<evidence type="ECO:0000259" key="8">
    <source>
        <dbReference type="Pfam" id="PF10141"/>
    </source>
</evidence>
<dbReference type="PANTHER" id="PTHR30255:SF2">
    <property type="entry name" value="SINGLE-STRANDED-DNA-SPECIFIC EXONUCLEASE RECJ"/>
    <property type="match status" value="1"/>
</dbReference>
<keyword evidence="3" id="KW-0540">Nuclease</keyword>
<dbReference type="SUPFAM" id="SSF64182">
    <property type="entry name" value="DHH phosphoesterases"/>
    <property type="match status" value="1"/>
</dbReference>
<dbReference type="Gene3D" id="3.10.310.30">
    <property type="match status" value="1"/>
</dbReference>
<dbReference type="InterPro" id="IPR051673">
    <property type="entry name" value="SSDNA_exonuclease_RecJ"/>
</dbReference>
<protein>
    <recommendedName>
        <fullName evidence="2">Single-stranded-DNA-specific exonuclease RecJ</fullName>
    </recommendedName>
</protein>
<dbReference type="KEGG" id="prz:GZH47_27680"/>
<dbReference type="EMBL" id="CP048286">
    <property type="protein sequence ID" value="QHW34205.1"/>
    <property type="molecule type" value="Genomic_DNA"/>
</dbReference>
<name>A0A6C0P701_9BACL</name>
<dbReference type="InterPro" id="IPR041122">
    <property type="entry name" value="RecJ_OB"/>
</dbReference>
<dbReference type="PANTHER" id="PTHR30255">
    <property type="entry name" value="SINGLE-STRANDED-DNA-SPECIFIC EXONUCLEASE RECJ"/>
    <property type="match status" value="1"/>
</dbReference>
<keyword evidence="5 10" id="KW-0269">Exonuclease</keyword>
<proteinExistence type="inferred from homology"/>
<feature type="domain" description="Single-stranded-DNA-specific exonuclease RecJ C-terminal" evidence="8">
    <location>
        <begin position="648"/>
        <end position="788"/>
    </location>
</feature>
<evidence type="ECO:0000259" key="9">
    <source>
        <dbReference type="Pfam" id="PF17768"/>
    </source>
</evidence>
<evidence type="ECO:0000256" key="5">
    <source>
        <dbReference type="ARBA" id="ARBA00022839"/>
    </source>
</evidence>
<feature type="domain" description="DDH" evidence="6">
    <location>
        <begin position="86"/>
        <end position="229"/>
    </location>
</feature>
<evidence type="ECO:0000313" key="11">
    <source>
        <dbReference type="Proteomes" id="UP000479114"/>
    </source>
</evidence>
<evidence type="ECO:0000313" key="10">
    <source>
        <dbReference type="EMBL" id="QHW34205.1"/>
    </source>
</evidence>
<dbReference type="Gene3D" id="3.90.1640.30">
    <property type="match status" value="1"/>
</dbReference>
<evidence type="ECO:0000259" key="6">
    <source>
        <dbReference type="Pfam" id="PF01368"/>
    </source>
</evidence>
<evidence type="ECO:0000259" key="7">
    <source>
        <dbReference type="Pfam" id="PF02272"/>
    </source>
</evidence>
<dbReference type="GO" id="GO:0006281">
    <property type="term" value="P:DNA repair"/>
    <property type="evidence" value="ECO:0007669"/>
    <property type="project" value="InterPro"/>
</dbReference>
<evidence type="ECO:0000256" key="2">
    <source>
        <dbReference type="ARBA" id="ARBA00019841"/>
    </source>
</evidence>
<reference evidence="10 11" key="1">
    <citation type="submission" date="2020-02" db="EMBL/GenBank/DDBJ databases">
        <title>Paenibacillus sp. nov., isolated from rhizosphere soil of tomato.</title>
        <authorList>
            <person name="Weon H.-Y."/>
            <person name="Lee S.A."/>
        </authorList>
    </citation>
    <scope>NUCLEOTIDE SEQUENCE [LARGE SCALE GENOMIC DNA]</scope>
    <source>
        <strain evidence="10 11">14171R-81</strain>
    </source>
</reference>